<dbReference type="Proteomes" id="UP000241803">
    <property type="component" value="Unassembled WGS sequence"/>
</dbReference>
<gene>
    <name evidence="1" type="ORF">C9J47_07260</name>
</gene>
<sequence>MTLPIFPSNIRLVMGYDEEVDLGIDRTNMDGGIAKQRPKYSIPVVVRKAKIVAQSFSDKDEFDRWYIHVIKGSAWFTYQDPLRGGATVTVRFKNPSLSWTMVSRHLWESNVEIESIGGI</sequence>
<name>A0A2T3LAF2_9GAMM</name>
<dbReference type="RefSeq" id="WP_107252922.1">
    <property type="nucleotide sequence ID" value="NZ_PYOC01000002.1"/>
</dbReference>
<accession>A0A2T3LAF2</accession>
<organism evidence="1 2">
    <name type="scientific">Photobacterium indicum</name>
    <dbReference type="NCBI Taxonomy" id="81447"/>
    <lineage>
        <taxon>Bacteria</taxon>
        <taxon>Pseudomonadati</taxon>
        <taxon>Pseudomonadota</taxon>
        <taxon>Gammaproteobacteria</taxon>
        <taxon>Vibrionales</taxon>
        <taxon>Vibrionaceae</taxon>
        <taxon>Photobacterium</taxon>
    </lineage>
</organism>
<dbReference type="EMBL" id="PYOC01000002">
    <property type="protein sequence ID" value="PSV48315.1"/>
    <property type="molecule type" value="Genomic_DNA"/>
</dbReference>
<dbReference type="AlphaFoldDB" id="A0A2T3LAF2"/>
<reference evidence="1 2" key="1">
    <citation type="submission" date="2018-03" db="EMBL/GenBank/DDBJ databases">
        <title>Whole genome sequencing of Histamine producing bacteria.</title>
        <authorList>
            <person name="Butler K."/>
        </authorList>
    </citation>
    <scope>NUCLEOTIDE SEQUENCE [LARGE SCALE GENOMIC DNA]</scope>
    <source>
        <strain evidence="1 2">ATCC 19614</strain>
    </source>
</reference>
<protein>
    <recommendedName>
        <fullName evidence="3">Phage tail protein</fullName>
    </recommendedName>
</protein>
<evidence type="ECO:0000313" key="2">
    <source>
        <dbReference type="Proteomes" id="UP000241803"/>
    </source>
</evidence>
<comment type="caution">
    <text evidence="1">The sequence shown here is derived from an EMBL/GenBank/DDBJ whole genome shotgun (WGS) entry which is preliminary data.</text>
</comment>
<evidence type="ECO:0000313" key="1">
    <source>
        <dbReference type="EMBL" id="PSV48315.1"/>
    </source>
</evidence>
<keyword evidence="2" id="KW-1185">Reference proteome</keyword>
<evidence type="ECO:0008006" key="3">
    <source>
        <dbReference type="Google" id="ProtNLM"/>
    </source>
</evidence>
<proteinExistence type="predicted"/>